<dbReference type="RefSeq" id="WP_207220599.1">
    <property type="nucleotide sequence ID" value="NZ_SGXF01000003.1"/>
</dbReference>
<comment type="caution">
    <text evidence="5">The sequence shown here is derived from an EMBL/GenBank/DDBJ whole genome shotgun (WGS) entry which is preliminary data.</text>
</comment>
<proteinExistence type="inferred from homology"/>
<dbReference type="SUPFAM" id="SSF53448">
    <property type="entry name" value="Nucleotide-diphospho-sugar transferases"/>
    <property type="match status" value="1"/>
</dbReference>
<protein>
    <submittedName>
        <fullName evidence="5">Cellulose synthase/poly-beta-1,6-N-acetylglucosamine synthase-like glycosyltransferase</fullName>
    </submittedName>
</protein>
<evidence type="ECO:0000313" key="5">
    <source>
        <dbReference type="EMBL" id="RZT00743.1"/>
    </source>
</evidence>
<dbReference type="AlphaFoldDB" id="A0A4Q7PNS4"/>
<feature type="transmembrane region" description="Helical" evidence="4">
    <location>
        <begin position="12"/>
        <end position="34"/>
    </location>
</feature>
<evidence type="ECO:0000256" key="2">
    <source>
        <dbReference type="ARBA" id="ARBA00022676"/>
    </source>
</evidence>
<evidence type="ECO:0000256" key="3">
    <source>
        <dbReference type="ARBA" id="ARBA00022679"/>
    </source>
</evidence>
<dbReference type="GO" id="GO:0016757">
    <property type="term" value="F:glycosyltransferase activity"/>
    <property type="evidence" value="ECO:0007669"/>
    <property type="project" value="UniProtKB-KW"/>
</dbReference>
<feature type="transmembrane region" description="Helical" evidence="4">
    <location>
        <begin position="335"/>
        <end position="357"/>
    </location>
</feature>
<evidence type="ECO:0000256" key="4">
    <source>
        <dbReference type="SAM" id="Phobius"/>
    </source>
</evidence>
<feature type="transmembrane region" description="Helical" evidence="4">
    <location>
        <begin position="303"/>
        <end position="329"/>
    </location>
</feature>
<dbReference type="EMBL" id="SGXF01000003">
    <property type="protein sequence ID" value="RZT00743.1"/>
    <property type="molecule type" value="Genomic_DNA"/>
</dbReference>
<keyword evidence="3 5" id="KW-0808">Transferase</keyword>
<dbReference type="InterPro" id="IPR029044">
    <property type="entry name" value="Nucleotide-diphossugar_trans"/>
</dbReference>
<evidence type="ECO:0000256" key="1">
    <source>
        <dbReference type="ARBA" id="ARBA00006739"/>
    </source>
</evidence>
<dbReference type="PANTHER" id="PTHR43630:SF1">
    <property type="entry name" value="POLY-BETA-1,6-N-ACETYL-D-GLUCOSAMINE SYNTHASE"/>
    <property type="match status" value="1"/>
</dbReference>
<keyword evidence="4" id="KW-0472">Membrane</keyword>
<dbReference type="PANTHER" id="PTHR43630">
    <property type="entry name" value="POLY-BETA-1,6-N-ACETYL-D-GLUCOSAMINE SYNTHASE"/>
    <property type="match status" value="1"/>
</dbReference>
<keyword evidence="6" id="KW-1185">Reference proteome</keyword>
<evidence type="ECO:0000313" key="6">
    <source>
        <dbReference type="Proteomes" id="UP000292927"/>
    </source>
</evidence>
<keyword evidence="4" id="KW-1133">Transmembrane helix</keyword>
<accession>A0A4Q7PNS4</accession>
<dbReference type="Proteomes" id="UP000292927">
    <property type="component" value="Unassembled WGS sequence"/>
</dbReference>
<keyword evidence="2" id="KW-0328">Glycosyltransferase</keyword>
<dbReference type="CDD" id="cd06438">
    <property type="entry name" value="EpsO_like"/>
    <property type="match status" value="1"/>
</dbReference>
<organism evidence="5 6">
    <name type="scientific">Cuneatibacter caecimuris</name>
    <dbReference type="NCBI Taxonomy" id="1796618"/>
    <lineage>
        <taxon>Bacteria</taxon>
        <taxon>Bacillati</taxon>
        <taxon>Bacillota</taxon>
        <taxon>Clostridia</taxon>
        <taxon>Lachnospirales</taxon>
        <taxon>Lachnospiraceae</taxon>
        <taxon>Cuneatibacter</taxon>
    </lineage>
</organism>
<keyword evidence="4" id="KW-0812">Transmembrane</keyword>
<feature type="transmembrane region" description="Helical" evidence="4">
    <location>
        <begin position="377"/>
        <end position="399"/>
    </location>
</feature>
<name>A0A4Q7PNS4_9FIRM</name>
<reference evidence="5 6" key="1">
    <citation type="submission" date="2019-02" db="EMBL/GenBank/DDBJ databases">
        <title>Genomic Encyclopedia of Type Strains, Phase IV (KMG-IV): sequencing the most valuable type-strain genomes for metagenomic binning, comparative biology and taxonomic classification.</title>
        <authorList>
            <person name="Goeker M."/>
        </authorList>
    </citation>
    <scope>NUCLEOTIDE SEQUENCE [LARGE SCALE GENOMIC DNA]</scope>
    <source>
        <strain evidence="5 6">DSM 29486</strain>
    </source>
</reference>
<comment type="similarity">
    <text evidence="1">Belongs to the glycosyltransferase 2 family.</text>
</comment>
<sequence>MTMETFIRYMNFAILVLFFLCYSYQVVYVFIRLLKKDVVRGERPFHRYAVIISARNESAVIGGLLQSINSQKYPKELLDVYVVADNCTDNTAEIAAENGATVFERFNRVQVGKGYALNYIFHKIDEDKGIRYYDAYMVFDADNVLDENYVYEMNKVFDDGYPVITSYRNSKNYDSNWISAGYALWFLRESRYLNGARMQCGSSCAISGTGFMVDSQIIEKNQGWKHHLLTEDIEFSVDNIIQGNVIGYCEKAVLYDEQPVRFKESWNQRLRWAKGFYQVVGKYGKGLVEGCVKHRSFQCFDMLMNIAPAMLLTIATLLINGGAMMMGLINGEESLFLLAGGEIINCVASIYLSLFFFGIVTTITEWKQIHCSSTKKILYLFTFPIFIFTYLPIAIAALFKKVTWTPIQHTIVRNVQEIRQ</sequence>
<dbReference type="Pfam" id="PF13641">
    <property type="entry name" value="Glyco_tranf_2_3"/>
    <property type="match status" value="1"/>
</dbReference>
<gene>
    <name evidence="5" type="ORF">EV209_2068</name>
</gene>
<dbReference type="Gene3D" id="3.90.550.10">
    <property type="entry name" value="Spore Coat Polysaccharide Biosynthesis Protein SpsA, Chain A"/>
    <property type="match status" value="1"/>
</dbReference>